<keyword evidence="6" id="KW-0735">Signal-anchor</keyword>
<evidence type="ECO:0000256" key="1">
    <source>
        <dbReference type="ARBA" id="ARBA00004007"/>
    </source>
</evidence>
<dbReference type="Proteomes" id="UP000542125">
    <property type="component" value="Unassembled WGS sequence"/>
</dbReference>
<reference evidence="11 12" key="1">
    <citation type="submission" date="2020-07" db="EMBL/GenBank/DDBJ databases">
        <title>Genomic Encyclopedia of Type Strains, Phase IV (KMG-V): Genome sequencing to study the core and pangenomes of soil and plant-associated prokaryotes.</title>
        <authorList>
            <person name="Whitman W."/>
        </authorList>
    </citation>
    <scope>NUCLEOTIDE SEQUENCE [LARGE SCALE GENOMIC DNA]</scope>
    <source>
        <strain evidence="11 12">SAS40</strain>
    </source>
</reference>
<evidence type="ECO:0000256" key="4">
    <source>
        <dbReference type="ARBA" id="ARBA00015384"/>
    </source>
</evidence>
<dbReference type="EMBL" id="JACBYR010000001">
    <property type="protein sequence ID" value="NYE81666.1"/>
    <property type="molecule type" value="Genomic_DNA"/>
</dbReference>
<comment type="function">
    <text evidence="1">Exerts its effect at some terminal stage of cytochrome c oxidase synthesis, probably by being involved in the insertion of the copper B into subunit I.</text>
</comment>
<evidence type="ECO:0000256" key="5">
    <source>
        <dbReference type="ARBA" id="ARBA00022692"/>
    </source>
</evidence>
<keyword evidence="7 10" id="KW-1133">Transmembrane helix</keyword>
<protein>
    <recommendedName>
        <fullName evidence="4">Cytochrome c oxidase assembly protein CtaG</fullName>
    </recommendedName>
</protein>
<accession>A0A7Y9IRL7</accession>
<dbReference type="GO" id="GO:0005507">
    <property type="term" value="F:copper ion binding"/>
    <property type="evidence" value="ECO:0007669"/>
    <property type="project" value="InterPro"/>
</dbReference>
<dbReference type="Pfam" id="PF04442">
    <property type="entry name" value="CtaG_Cox11"/>
    <property type="match status" value="1"/>
</dbReference>
<evidence type="ECO:0000313" key="12">
    <source>
        <dbReference type="Proteomes" id="UP000542125"/>
    </source>
</evidence>
<dbReference type="PANTHER" id="PTHR21320:SF3">
    <property type="entry name" value="CYTOCHROME C OXIDASE ASSEMBLY PROTEIN COX11, MITOCHONDRIAL-RELATED"/>
    <property type="match status" value="1"/>
</dbReference>
<dbReference type="InterPro" id="IPR023471">
    <property type="entry name" value="CtaG/Cox11_dom_sf"/>
</dbReference>
<evidence type="ECO:0000256" key="10">
    <source>
        <dbReference type="SAM" id="Phobius"/>
    </source>
</evidence>
<dbReference type="GO" id="GO:0005886">
    <property type="term" value="C:plasma membrane"/>
    <property type="evidence" value="ECO:0007669"/>
    <property type="project" value="UniProtKB-SubCell"/>
</dbReference>
<comment type="similarity">
    <text evidence="3">Belongs to the COX11/CtaG family.</text>
</comment>
<evidence type="ECO:0000256" key="7">
    <source>
        <dbReference type="ARBA" id="ARBA00022989"/>
    </source>
</evidence>
<keyword evidence="12" id="KW-1185">Reference proteome</keyword>
<dbReference type="PANTHER" id="PTHR21320">
    <property type="entry name" value="CYTOCHROME C OXIDASE ASSEMBLY PROTEIN COX11-RELATED"/>
    <property type="match status" value="1"/>
</dbReference>
<gene>
    <name evidence="11" type="ORF">FHW18_000937</name>
</gene>
<keyword evidence="5 10" id="KW-0812">Transmembrane</keyword>
<dbReference type="RefSeq" id="WP_179583813.1">
    <property type="nucleotide sequence ID" value="NZ_JACBYR010000001.1"/>
</dbReference>
<keyword evidence="9 10" id="KW-0472">Membrane</keyword>
<name>A0A7Y9IRL7_9BURK</name>
<dbReference type="PIRSF" id="PIRSF005413">
    <property type="entry name" value="COX11"/>
    <property type="match status" value="1"/>
</dbReference>
<dbReference type="NCBIfam" id="NF003465">
    <property type="entry name" value="PRK05089.1"/>
    <property type="match status" value="1"/>
</dbReference>
<evidence type="ECO:0000256" key="8">
    <source>
        <dbReference type="ARBA" id="ARBA00023008"/>
    </source>
</evidence>
<evidence type="ECO:0000256" key="9">
    <source>
        <dbReference type="ARBA" id="ARBA00023136"/>
    </source>
</evidence>
<evidence type="ECO:0000256" key="2">
    <source>
        <dbReference type="ARBA" id="ARBA00004382"/>
    </source>
</evidence>
<dbReference type="Gene3D" id="2.60.370.10">
    <property type="entry name" value="Ctag/Cox11"/>
    <property type="match status" value="1"/>
</dbReference>
<comment type="caution">
    <text evidence="11">The sequence shown here is derived from an EMBL/GenBank/DDBJ whole genome shotgun (WGS) entry which is preliminary data.</text>
</comment>
<dbReference type="SUPFAM" id="SSF110111">
    <property type="entry name" value="Ctag/Cox11"/>
    <property type="match status" value="1"/>
</dbReference>
<feature type="transmembrane region" description="Helical" evidence="10">
    <location>
        <begin position="22"/>
        <end position="40"/>
    </location>
</feature>
<dbReference type="AlphaFoldDB" id="A0A7Y9IRL7"/>
<evidence type="ECO:0000313" key="11">
    <source>
        <dbReference type="EMBL" id="NYE81666.1"/>
    </source>
</evidence>
<proteinExistence type="inferred from homology"/>
<organism evidence="11 12">
    <name type="scientific">Pigmentiphaga litoralis</name>
    <dbReference type="NCBI Taxonomy" id="516702"/>
    <lineage>
        <taxon>Bacteria</taxon>
        <taxon>Pseudomonadati</taxon>
        <taxon>Pseudomonadota</taxon>
        <taxon>Betaproteobacteria</taxon>
        <taxon>Burkholderiales</taxon>
        <taxon>Alcaligenaceae</taxon>
        <taxon>Pigmentiphaga</taxon>
    </lineage>
</organism>
<evidence type="ECO:0000256" key="3">
    <source>
        <dbReference type="ARBA" id="ARBA00009620"/>
    </source>
</evidence>
<sequence length="200" mass="22072">MTTPQDKTPGPASDNRRMLGKLAVIILLMFGFGYALVPMYKAICEVTGINFLTKIDDDAVEFAKNTQVDASRTIKIVFDANIHGPWRFRPVQTSMEVNPGELATITYEIANQQDREMVGQAIPSYAPMAAGQYFKKIECFCFTQQDLKARETRQFPVVFVVDPKLPKEVTTITLSYTFFEVAGRTAAQKDDTAGAGAGGV</sequence>
<dbReference type="InterPro" id="IPR007533">
    <property type="entry name" value="Cyt_c_oxidase_assmbl_CtaG"/>
</dbReference>
<comment type="subcellular location">
    <subcellularLocation>
        <location evidence="2">Cell inner membrane</location>
        <topology evidence="2">Single-pass type II membrane protein</topology>
        <orientation evidence="2">Periplasmic side</orientation>
    </subcellularLocation>
</comment>
<evidence type="ECO:0000256" key="6">
    <source>
        <dbReference type="ARBA" id="ARBA00022968"/>
    </source>
</evidence>
<keyword evidence="8" id="KW-0186">Copper</keyword>